<feature type="compositionally biased region" description="Polar residues" evidence="1">
    <location>
        <begin position="329"/>
        <end position="341"/>
    </location>
</feature>
<accession>A0A9P5Q9Q7</accession>
<feature type="region of interest" description="Disordered" evidence="1">
    <location>
        <begin position="291"/>
        <end position="375"/>
    </location>
</feature>
<feature type="compositionally biased region" description="Basic and acidic residues" evidence="1">
    <location>
        <begin position="180"/>
        <end position="193"/>
    </location>
</feature>
<comment type="caution">
    <text evidence="2">The sequence shown here is derived from an EMBL/GenBank/DDBJ whole genome shotgun (WGS) entry which is preliminary data.</text>
</comment>
<dbReference type="EMBL" id="JADNRY010000005">
    <property type="protein sequence ID" value="KAF9076872.1"/>
    <property type="molecule type" value="Genomic_DNA"/>
</dbReference>
<feature type="compositionally biased region" description="Acidic residues" evidence="1">
    <location>
        <begin position="360"/>
        <end position="369"/>
    </location>
</feature>
<keyword evidence="3" id="KW-1185">Reference proteome</keyword>
<reference evidence="2" key="1">
    <citation type="submission" date="2020-11" db="EMBL/GenBank/DDBJ databases">
        <authorList>
            <consortium name="DOE Joint Genome Institute"/>
            <person name="Ahrendt S."/>
            <person name="Riley R."/>
            <person name="Andreopoulos W."/>
            <person name="Labutti K."/>
            <person name="Pangilinan J."/>
            <person name="Ruiz-Duenas F.J."/>
            <person name="Barrasa J.M."/>
            <person name="Sanchez-Garcia M."/>
            <person name="Camarero S."/>
            <person name="Miyauchi S."/>
            <person name="Serrano A."/>
            <person name="Linde D."/>
            <person name="Babiker R."/>
            <person name="Drula E."/>
            <person name="Ayuso-Fernandez I."/>
            <person name="Pacheco R."/>
            <person name="Padilla G."/>
            <person name="Ferreira P."/>
            <person name="Barriuso J."/>
            <person name="Kellner H."/>
            <person name="Castanera R."/>
            <person name="Alfaro M."/>
            <person name="Ramirez L."/>
            <person name="Pisabarro A.G."/>
            <person name="Kuo A."/>
            <person name="Tritt A."/>
            <person name="Lipzen A."/>
            <person name="He G."/>
            <person name="Yan M."/>
            <person name="Ng V."/>
            <person name="Cullen D."/>
            <person name="Martin F."/>
            <person name="Rosso M.-N."/>
            <person name="Henrissat B."/>
            <person name="Hibbett D."/>
            <person name="Martinez A.T."/>
            <person name="Grigoriev I.V."/>
        </authorList>
    </citation>
    <scope>NUCLEOTIDE SEQUENCE</scope>
    <source>
        <strain evidence="2">AH 40177</strain>
    </source>
</reference>
<feature type="compositionally biased region" description="Low complexity" evidence="1">
    <location>
        <begin position="215"/>
        <end position="251"/>
    </location>
</feature>
<organism evidence="2 3">
    <name type="scientific">Rhodocollybia butyracea</name>
    <dbReference type="NCBI Taxonomy" id="206335"/>
    <lineage>
        <taxon>Eukaryota</taxon>
        <taxon>Fungi</taxon>
        <taxon>Dikarya</taxon>
        <taxon>Basidiomycota</taxon>
        <taxon>Agaricomycotina</taxon>
        <taxon>Agaricomycetes</taxon>
        <taxon>Agaricomycetidae</taxon>
        <taxon>Agaricales</taxon>
        <taxon>Marasmiineae</taxon>
        <taxon>Omphalotaceae</taxon>
        <taxon>Rhodocollybia</taxon>
    </lineage>
</organism>
<dbReference type="AlphaFoldDB" id="A0A9P5Q9Q7"/>
<feature type="compositionally biased region" description="Polar residues" evidence="1">
    <location>
        <begin position="68"/>
        <end position="78"/>
    </location>
</feature>
<feature type="compositionally biased region" description="Basic and acidic residues" evidence="1">
    <location>
        <begin position="203"/>
        <end position="213"/>
    </location>
</feature>
<evidence type="ECO:0000256" key="1">
    <source>
        <dbReference type="SAM" id="MobiDB-lite"/>
    </source>
</evidence>
<gene>
    <name evidence="2" type="ORF">BDP27DRAFT_704772</name>
</gene>
<feature type="compositionally biased region" description="Basic and acidic residues" evidence="1">
    <location>
        <begin position="151"/>
        <end position="169"/>
    </location>
</feature>
<evidence type="ECO:0000313" key="3">
    <source>
        <dbReference type="Proteomes" id="UP000772434"/>
    </source>
</evidence>
<feature type="compositionally biased region" description="Pro residues" evidence="1">
    <location>
        <begin position="263"/>
        <end position="272"/>
    </location>
</feature>
<sequence length="386" mass="41848">MVLLDTSDHLQVSSDSCPSENLASSSDITSALLLHNDPVEPAIIDCVQTTQDLDESEPSLPKDDQLSLPEQSSSTSDAVSVPPSCDEPKVPVSPSSTSITTKPILGKTKSKPKSSLASSITSSKPRVTVNVVTRMRPIPNGQRNGAGTSAKVKESLGREKDRETLKARTSEVVNSHASKRFRESDGDAKETKVSEIPPKKKVRVTDEATEKVRSKPSLSPLSDFSLSLKSSSSSLSDLTSSSSEFTSETSLRAVRRKRKASSPSPPNKPPLIPQKKRKVVFVELPILPKRKLEIAPPDDIPPPDESNDPSWVDEGWVDALAAAYGSPASRKSNAPHPQTTPIRKRSRKQPVAKPLFELDSSSDDLEDEDHFTQSSQRCSIFGLGRR</sequence>
<feature type="region of interest" description="Disordered" evidence="1">
    <location>
        <begin position="50"/>
        <end position="276"/>
    </location>
</feature>
<feature type="region of interest" description="Disordered" evidence="1">
    <location>
        <begin position="1"/>
        <end position="22"/>
    </location>
</feature>
<protein>
    <submittedName>
        <fullName evidence="2">Uncharacterized protein</fullName>
    </submittedName>
</protein>
<feature type="compositionally biased region" description="Low complexity" evidence="1">
    <location>
        <begin position="113"/>
        <end position="125"/>
    </location>
</feature>
<name>A0A9P5Q9Q7_9AGAR</name>
<evidence type="ECO:0000313" key="2">
    <source>
        <dbReference type="EMBL" id="KAF9076872.1"/>
    </source>
</evidence>
<dbReference type="Proteomes" id="UP000772434">
    <property type="component" value="Unassembled WGS sequence"/>
</dbReference>
<feature type="compositionally biased region" description="Polar residues" evidence="1">
    <location>
        <begin position="9"/>
        <end position="22"/>
    </location>
</feature>
<proteinExistence type="predicted"/>
<feature type="compositionally biased region" description="Low complexity" evidence="1">
    <location>
        <begin position="90"/>
        <end position="104"/>
    </location>
</feature>